<dbReference type="RefSeq" id="WP_085301755.1">
    <property type="nucleotide sequence ID" value="NZ_AP022594.1"/>
</dbReference>
<evidence type="ECO:0000313" key="4">
    <source>
        <dbReference type="EMBL" id="OSC35999.1"/>
    </source>
</evidence>
<dbReference type="InterPro" id="IPR022171">
    <property type="entry name" value="PPE_C"/>
</dbReference>
<gene>
    <name evidence="4" type="ORF">B8W67_00405</name>
</gene>
<keyword evidence="5" id="KW-1185">Reference proteome</keyword>
<evidence type="ECO:0000259" key="3">
    <source>
        <dbReference type="Pfam" id="PF12484"/>
    </source>
</evidence>
<feature type="domain" description="PPE" evidence="2">
    <location>
        <begin position="3"/>
        <end position="163"/>
    </location>
</feature>
<proteinExistence type="inferred from homology"/>
<dbReference type="Gene3D" id="1.20.1260.20">
    <property type="entry name" value="PPE superfamily"/>
    <property type="match status" value="1"/>
</dbReference>
<dbReference type="Pfam" id="PF00823">
    <property type="entry name" value="PPE"/>
    <property type="match status" value="1"/>
</dbReference>
<dbReference type="OrthoDB" id="4535915at2"/>
<organism evidence="4 5">
    <name type="scientific">Mycolicibacillus koreensis</name>
    <dbReference type="NCBI Taxonomy" id="1069220"/>
    <lineage>
        <taxon>Bacteria</taxon>
        <taxon>Bacillati</taxon>
        <taxon>Actinomycetota</taxon>
        <taxon>Actinomycetes</taxon>
        <taxon>Mycobacteriales</taxon>
        <taxon>Mycobacteriaceae</taxon>
        <taxon>Mycolicibacillus</taxon>
    </lineage>
</organism>
<name>A0A7I7SCJ8_9MYCO</name>
<dbReference type="EMBL" id="NCXO01000001">
    <property type="protein sequence ID" value="OSC35999.1"/>
    <property type="molecule type" value="Genomic_DNA"/>
</dbReference>
<dbReference type="Proteomes" id="UP000193577">
    <property type="component" value="Unassembled WGS sequence"/>
</dbReference>
<evidence type="ECO:0000313" key="5">
    <source>
        <dbReference type="Proteomes" id="UP000193577"/>
    </source>
</evidence>
<sequence length="363" mass="35328">MSFAALPPEINATRLYTGPGSAPLLAAASAWSAVAAELSTAAAGYHAIAVELLGAWRGPTAMTAAQALAGYTGWLQLTAGHAEQTALQAHAAANAYETARAATVAPPVIAANRALNATLIATNLLGQNATAIAATEAHYTAMWAQNAAAMHAYATASTAATVLPSWSPPTRGGRGADTGAARAVPVTAAASTAAESTPPTGPWDQFNWLSRFASETGSHVRTVASSLGFVVGAAGLAKGALATGAAGALGTAGAGAATGGVAGAAGGVSSAAPRMAGTVTAGLARAGTLGPLSVPPAWGVTAGNAAPLAVATPSTATTSNAMLGPVGAPLAPLATNTKNSTLGLPDTRYLVRPKMLPGWRTGV</sequence>
<dbReference type="InterPro" id="IPR038332">
    <property type="entry name" value="PPE_sf"/>
</dbReference>
<dbReference type="Pfam" id="PF12484">
    <property type="entry name" value="PPE-SVP"/>
    <property type="match status" value="1"/>
</dbReference>
<reference evidence="4 5" key="1">
    <citation type="submission" date="2017-04" db="EMBL/GenBank/DDBJ databases">
        <title>The new phylogeny of genus Mycobacterium.</title>
        <authorList>
            <person name="Tortoli E."/>
            <person name="Trovato A."/>
            <person name="Cirillo D.M."/>
        </authorList>
    </citation>
    <scope>NUCLEOTIDE SEQUENCE [LARGE SCALE GENOMIC DNA]</scope>
    <source>
        <strain evidence="4 5">KCTC 19819</strain>
    </source>
</reference>
<feature type="domain" description="PPE family C-terminal" evidence="3">
    <location>
        <begin position="280"/>
        <end position="357"/>
    </location>
</feature>
<dbReference type="InterPro" id="IPR000030">
    <property type="entry name" value="PPE_dom"/>
</dbReference>
<dbReference type="PANTHER" id="PTHR46766:SF1">
    <property type="entry name" value="GLUTAMINE-RICH PROTEIN 2"/>
    <property type="match status" value="1"/>
</dbReference>
<protein>
    <submittedName>
        <fullName evidence="4">Uncharacterized protein</fullName>
    </submittedName>
</protein>
<evidence type="ECO:0000256" key="1">
    <source>
        <dbReference type="ARBA" id="ARBA00010652"/>
    </source>
</evidence>
<comment type="similarity">
    <text evidence="1">Belongs to the mycobacterial PPE family.</text>
</comment>
<comment type="caution">
    <text evidence="4">The sequence shown here is derived from an EMBL/GenBank/DDBJ whole genome shotgun (WGS) entry which is preliminary data.</text>
</comment>
<dbReference type="PANTHER" id="PTHR46766">
    <property type="entry name" value="GLUTAMINE-RICH PROTEIN 2"/>
    <property type="match status" value="1"/>
</dbReference>
<dbReference type="SUPFAM" id="SSF140459">
    <property type="entry name" value="PE/PPE dimer-like"/>
    <property type="match status" value="1"/>
</dbReference>
<dbReference type="GO" id="GO:0052572">
    <property type="term" value="P:response to host immune response"/>
    <property type="evidence" value="ECO:0007669"/>
    <property type="project" value="TreeGrafter"/>
</dbReference>
<accession>A0A7I7SCJ8</accession>
<evidence type="ECO:0000259" key="2">
    <source>
        <dbReference type="Pfam" id="PF00823"/>
    </source>
</evidence>
<dbReference type="AlphaFoldDB" id="A0A7I7SCJ8"/>